<gene>
    <name evidence="2" type="ORF">FA09DRAFT_188364</name>
</gene>
<dbReference type="Proteomes" id="UP000245946">
    <property type="component" value="Unassembled WGS sequence"/>
</dbReference>
<feature type="compositionally biased region" description="Low complexity" evidence="1">
    <location>
        <begin position="128"/>
        <end position="138"/>
    </location>
</feature>
<evidence type="ECO:0000313" key="2">
    <source>
        <dbReference type="EMBL" id="PWO00505.1"/>
    </source>
</evidence>
<feature type="region of interest" description="Disordered" evidence="1">
    <location>
        <begin position="81"/>
        <end position="149"/>
    </location>
</feature>
<dbReference type="RefSeq" id="XP_025600783.1">
    <property type="nucleotide sequence ID" value="XM_025739375.1"/>
</dbReference>
<feature type="region of interest" description="Disordered" evidence="1">
    <location>
        <begin position="1"/>
        <end position="49"/>
    </location>
</feature>
<dbReference type="GeneID" id="37266921"/>
<keyword evidence="3" id="KW-1185">Reference proteome</keyword>
<dbReference type="AlphaFoldDB" id="A0A316ZHJ3"/>
<feature type="compositionally biased region" description="Basic and acidic residues" evidence="1">
    <location>
        <begin position="28"/>
        <end position="40"/>
    </location>
</feature>
<dbReference type="EMBL" id="KZ819285">
    <property type="protein sequence ID" value="PWO00505.1"/>
    <property type="molecule type" value="Genomic_DNA"/>
</dbReference>
<evidence type="ECO:0000313" key="3">
    <source>
        <dbReference type="Proteomes" id="UP000245946"/>
    </source>
</evidence>
<feature type="compositionally biased region" description="Basic and acidic residues" evidence="1">
    <location>
        <begin position="139"/>
        <end position="149"/>
    </location>
</feature>
<evidence type="ECO:0000256" key="1">
    <source>
        <dbReference type="SAM" id="MobiDB-lite"/>
    </source>
</evidence>
<organism evidence="2 3">
    <name type="scientific">Tilletiopsis washingtonensis</name>
    <dbReference type="NCBI Taxonomy" id="58919"/>
    <lineage>
        <taxon>Eukaryota</taxon>
        <taxon>Fungi</taxon>
        <taxon>Dikarya</taxon>
        <taxon>Basidiomycota</taxon>
        <taxon>Ustilaginomycotina</taxon>
        <taxon>Exobasidiomycetes</taxon>
        <taxon>Entylomatales</taxon>
        <taxon>Entylomatales incertae sedis</taxon>
        <taxon>Tilletiopsis</taxon>
    </lineage>
</organism>
<sequence>MRDAPRTSASGQVSKHARCESGTGRNGGSERCEKSRDDPQAWRWPTTSGARVWRRLARRAMPPAPRGRGARAIPAWPGVAESAKASATAKSCRAGAKPSHDARVKPCARRGASRPPSRRDADAGIRTGGTRTRTGGARNADHGEERSET</sequence>
<name>A0A316ZHJ3_9BASI</name>
<proteinExistence type="predicted"/>
<protein>
    <submittedName>
        <fullName evidence="2">Uncharacterized protein</fullName>
    </submittedName>
</protein>
<accession>A0A316ZHJ3</accession>
<reference evidence="2 3" key="1">
    <citation type="journal article" date="2018" name="Mol. Biol. Evol.">
        <title>Broad Genomic Sampling Reveals a Smut Pathogenic Ancestry of the Fungal Clade Ustilaginomycotina.</title>
        <authorList>
            <person name="Kijpornyongpan T."/>
            <person name="Mondo S.J."/>
            <person name="Barry K."/>
            <person name="Sandor L."/>
            <person name="Lee J."/>
            <person name="Lipzen A."/>
            <person name="Pangilinan J."/>
            <person name="LaButti K."/>
            <person name="Hainaut M."/>
            <person name="Henrissat B."/>
            <person name="Grigoriev I.V."/>
            <person name="Spatafora J.W."/>
            <person name="Aime M.C."/>
        </authorList>
    </citation>
    <scope>NUCLEOTIDE SEQUENCE [LARGE SCALE GENOMIC DNA]</scope>
    <source>
        <strain evidence="2 3">MCA 4186</strain>
    </source>
</reference>
<feature type="compositionally biased region" description="Low complexity" evidence="1">
    <location>
        <begin position="81"/>
        <end position="94"/>
    </location>
</feature>